<dbReference type="InterPro" id="IPR003822">
    <property type="entry name" value="PAH"/>
</dbReference>
<dbReference type="Gene3D" id="1.20.1160.11">
    <property type="entry name" value="Paired amphipathic helix"/>
    <property type="match status" value="1"/>
</dbReference>
<dbReference type="STRING" id="1036808.A0A0C2ZUY2"/>
<keyword evidence="2" id="KW-0678">Repressor</keyword>
<dbReference type="InParanoid" id="A0A0C2ZUY2"/>
<reference evidence="7" key="2">
    <citation type="submission" date="2015-01" db="EMBL/GenBank/DDBJ databases">
        <title>Evolutionary Origins and Diversification of the Mycorrhizal Mutualists.</title>
        <authorList>
            <consortium name="DOE Joint Genome Institute"/>
            <consortium name="Mycorrhizal Genomics Consortium"/>
            <person name="Kohler A."/>
            <person name="Kuo A."/>
            <person name="Nagy L.G."/>
            <person name="Floudas D."/>
            <person name="Copeland A."/>
            <person name="Barry K.W."/>
            <person name="Cichocki N."/>
            <person name="Veneault-Fourrey C."/>
            <person name="LaButti K."/>
            <person name="Lindquist E.A."/>
            <person name="Lipzen A."/>
            <person name="Lundell T."/>
            <person name="Morin E."/>
            <person name="Murat C."/>
            <person name="Riley R."/>
            <person name="Ohm R."/>
            <person name="Sun H."/>
            <person name="Tunlid A."/>
            <person name="Henrissat B."/>
            <person name="Grigoriev I.V."/>
            <person name="Hibbett D.S."/>
            <person name="Martin F."/>
        </authorList>
    </citation>
    <scope>NUCLEOTIDE SEQUENCE [LARGE SCALE GENOMIC DNA]</scope>
    <source>
        <strain evidence="7">Foug A</strain>
    </source>
</reference>
<evidence type="ECO:0008006" key="8">
    <source>
        <dbReference type="Google" id="ProtNLM"/>
    </source>
</evidence>
<evidence type="ECO:0000313" key="7">
    <source>
        <dbReference type="Proteomes" id="UP000053989"/>
    </source>
</evidence>
<name>A0A0C2ZUY2_9AGAM</name>
<dbReference type="OrthoDB" id="2686575at2759"/>
<dbReference type="PANTHER" id="PTHR12346">
    <property type="entry name" value="SIN3B-RELATED"/>
    <property type="match status" value="1"/>
</dbReference>
<keyword evidence="7" id="KW-1185">Reference proteome</keyword>
<feature type="region of interest" description="Disordered" evidence="5">
    <location>
        <begin position="83"/>
        <end position="110"/>
    </location>
</feature>
<dbReference type="Proteomes" id="UP000053989">
    <property type="component" value="Unassembled WGS sequence"/>
</dbReference>
<dbReference type="AlphaFoldDB" id="A0A0C2ZUY2"/>
<dbReference type="HOGENOM" id="CLU_153346_0_0_1"/>
<dbReference type="GO" id="GO:0003714">
    <property type="term" value="F:transcription corepressor activity"/>
    <property type="evidence" value="ECO:0007669"/>
    <property type="project" value="InterPro"/>
</dbReference>
<sequence>MPFRTPDSFNRPLNVTEALTYLDAIKAQFRDKPGVYNRFLDIMKDFKNEVIDTSSVIAQVSALFRGNPTLIEGFNTFLPPGHRIQISPDQHNTMSTTTQSEVNHAAIETR</sequence>
<dbReference type="FunFam" id="1.20.1160.11:FF:000001">
    <property type="entry name" value="Paired amphipathic helix protein Sin3"/>
    <property type="match status" value="1"/>
</dbReference>
<evidence type="ECO:0000313" key="6">
    <source>
        <dbReference type="EMBL" id="KIM56322.1"/>
    </source>
</evidence>
<dbReference type="PANTHER" id="PTHR12346:SF0">
    <property type="entry name" value="SIN3A, ISOFORM G"/>
    <property type="match status" value="1"/>
</dbReference>
<evidence type="ECO:0000256" key="2">
    <source>
        <dbReference type="ARBA" id="ARBA00022491"/>
    </source>
</evidence>
<evidence type="ECO:0000256" key="3">
    <source>
        <dbReference type="ARBA" id="ARBA00023242"/>
    </source>
</evidence>
<evidence type="ECO:0000256" key="5">
    <source>
        <dbReference type="SAM" id="MobiDB-lite"/>
    </source>
</evidence>
<feature type="compositionally biased region" description="Polar residues" evidence="5">
    <location>
        <begin position="87"/>
        <end position="102"/>
    </location>
</feature>
<keyword evidence="3 4" id="KW-0539">Nucleus</keyword>
<dbReference type="EMBL" id="KN822119">
    <property type="protein sequence ID" value="KIM56322.1"/>
    <property type="molecule type" value="Genomic_DNA"/>
</dbReference>
<dbReference type="InterPro" id="IPR036600">
    <property type="entry name" value="PAH_sf"/>
</dbReference>
<dbReference type="SUPFAM" id="SSF47762">
    <property type="entry name" value="PAH2 domain"/>
    <property type="match status" value="1"/>
</dbReference>
<evidence type="ECO:0000256" key="4">
    <source>
        <dbReference type="PROSITE-ProRule" id="PRU00810"/>
    </source>
</evidence>
<comment type="subcellular location">
    <subcellularLocation>
        <location evidence="1 4">Nucleus</location>
    </subcellularLocation>
</comment>
<dbReference type="InterPro" id="IPR039774">
    <property type="entry name" value="Sin3-like"/>
</dbReference>
<dbReference type="GO" id="GO:0000122">
    <property type="term" value="P:negative regulation of transcription by RNA polymerase II"/>
    <property type="evidence" value="ECO:0007669"/>
    <property type="project" value="TreeGrafter"/>
</dbReference>
<gene>
    <name evidence="6" type="ORF">SCLCIDRAFT_1220491</name>
</gene>
<protein>
    <recommendedName>
        <fullName evidence="8">Histone deacetylase interacting domain-containing protein</fullName>
    </recommendedName>
</protein>
<dbReference type="PROSITE" id="PS51477">
    <property type="entry name" value="PAH"/>
    <property type="match status" value="1"/>
</dbReference>
<evidence type="ECO:0000256" key="1">
    <source>
        <dbReference type="ARBA" id="ARBA00004123"/>
    </source>
</evidence>
<proteinExistence type="predicted"/>
<accession>A0A0C2ZUY2</accession>
<dbReference type="Pfam" id="PF02671">
    <property type="entry name" value="PAH"/>
    <property type="match status" value="1"/>
</dbReference>
<reference evidence="6 7" key="1">
    <citation type="submission" date="2014-04" db="EMBL/GenBank/DDBJ databases">
        <authorList>
            <consortium name="DOE Joint Genome Institute"/>
            <person name="Kuo A."/>
            <person name="Kohler A."/>
            <person name="Nagy L.G."/>
            <person name="Floudas D."/>
            <person name="Copeland A."/>
            <person name="Barry K.W."/>
            <person name="Cichocki N."/>
            <person name="Veneault-Fourrey C."/>
            <person name="LaButti K."/>
            <person name="Lindquist E.A."/>
            <person name="Lipzen A."/>
            <person name="Lundell T."/>
            <person name="Morin E."/>
            <person name="Murat C."/>
            <person name="Sun H."/>
            <person name="Tunlid A."/>
            <person name="Henrissat B."/>
            <person name="Grigoriev I.V."/>
            <person name="Hibbett D.S."/>
            <person name="Martin F."/>
            <person name="Nordberg H.P."/>
            <person name="Cantor M.N."/>
            <person name="Hua S.X."/>
        </authorList>
    </citation>
    <scope>NUCLEOTIDE SEQUENCE [LARGE SCALE GENOMIC DNA]</scope>
    <source>
        <strain evidence="6 7">Foug A</strain>
    </source>
</reference>
<organism evidence="6 7">
    <name type="scientific">Scleroderma citrinum Foug A</name>
    <dbReference type="NCBI Taxonomy" id="1036808"/>
    <lineage>
        <taxon>Eukaryota</taxon>
        <taxon>Fungi</taxon>
        <taxon>Dikarya</taxon>
        <taxon>Basidiomycota</taxon>
        <taxon>Agaricomycotina</taxon>
        <taxon>Agaricomycetes</taxon>
        <taxon>Agaricomycetidae</taxon>
        <taxon>Boletales</taxon>
        <taxon>Sclerodermatineae</taxon>
        <taxon>Sclerodermataceae</taxon>
        <taxon>Scleroderma</taxon>
    </lineage>
</organism>
<dbReference type="GO" id="GO:0070822">
    <property type="term" value="C:Sin3-type complex"/>
    <property type="evidence" value="ECO:0007669"/>
    <property type="project" value="TreeGrafter"/>
</dbReference>